<dbReference type="STRING" id="857566.A0A1E3PMT0"/>
<dbReference type="GO" id="GO:0015031">
    <property type="term" value="P:protein transport"/>
    <property type="evidence" value="ECO:0007669"/>
    <property type="project" value="UniProtKB-KW"/>
</dbReference>
<dbReference type="SUPFAM" id="SSF48371">
    <property type="entry name" value="ARM repeat"/>
    <property type="match status" value="1"/>
</dbReference>
<gene>
    <name evidence="9" type="ORF">NADFUDRAFT_41374</name>
</gene>
<dbReference type="OrthoDB" id="448649at2759"/>
<keyword evidence="10" id="KW-1185">Reference proteome</keyword>
<evidence type="ECO:0000256" key="8">
    <source>
        <dbReference type="ARBA" id="ARBA00023010"/>
    </source>
</evidence>
<dbReference type="EMBL" id="KV454408">
    <property type="protein sequence ID" value="ODQ66751.1"/>
    <property type="molecule type" value="Genomic_DNA"/>
</dbReference>
<evidence type="ECO:0000256" key="2">
    <source>
        <dbReference type="ARBA" id="ARBA00011799"/>
    </source>
</evidence>
<keyword evidence="7" id="KW-0653">Protein transport</keyword>
<keyword evidence="8" id="KW-0811">Translocation</keyword>
<dbReference type="InterPro" id="IPR050693">
    <property type="entry name" value="Hsp70_NEF-Inhibitors"/>
</dbReference>
<protein>
    <recommendedName>
        <fullName evidence="3">Nucleotide exchange factor SIL1</fullName>
    </recommendedName>
</protein>
<dbReference type="GO" id="GO:0000774">
    <property type="term" value="F:adenyl-nucleotide exchange factor activity"/>
    <property type="evidence" value="ECO:0007669"/>
    <property type="project" value="InterPro"/>
</dbReference>
<proteinExistence type="inferred from homology"/>
<dbReference type="PANTHER" id="PTHR19316:SF34">
    <property type="entry name" value="NUCLEOTIDE EXCHANGE FACTOR SIL1"/>
    <property type="match status" value="1"/>
</dbReference>
<evidence type="ECO:0000313" key="10">
    <source>
        <dbReference type="Proteomes" id="UP000095009"/>
    </source>
</evidence>
<evidence type="ECO:0000256" key="3">
    <source>
        <dbReference type="ARBA" id="ARBA00015352"/>
    </source>
</evidence>
<dbReference type="InterPro" id="IPR016024">
    <property type="entry name" value="ARM-type_fold"/>
</dbReference>
<name>A0A1E3PMT0_9ASCO</name>
<evidence type="ECO:0000256" key="1">
    <source>
        <dbReference type="ARBA" id="ARBA00010588"/>
    </source>
</evidence>
<dbReference type="GO" id="GO:0005783">
    <property type="term" value="C:endoplasmic reticulum"/>
    <property type="evidence" value="ECO:0007669"/>
    <property type="project" value="InterPro"/>
</dbReference>
<keyword evidence="5" id="KW-0732">Signal</keyword>
<accession>A0A1E3PMT0</accession>
<dbReference type="InterPro" id="IPR011989">
    <property type="entry name" value="ARM-like"/>
</dbReference>
<evidence type="ECO:0000256" key="4">
    <source>
        <dbReference type="ARBA" id="ARBA00022448"/>
    </source>
</evidence>
<dbReference type="Proteomes" id="UP000095009">
    <property type="component" value="Unassembled WGS sequence"/>
</dbReference>
<dbReference type="InterPro" id="IPR031884">
    <property type="entry name" value="Sil1_fungi"/>
</dbReference>
<sequence length="472" mass="52420">MDCYPKIFEPATYWQTIRDDQEIPAGLYVRVNMATGLKEAKFLDSEEDDKSLELLYPEGDTPISDEITVVVGERDQDTYENNQKFIHTDTNIDVETNSKASRADADFDFDVEGFLAQLPVAPKEYSHKPNLRIPASDHSLFKDSLAVISQPSTVSRDDLIKALSTLAELAHELDFGISIAKAPNAIKDILALTSFSLSSSVEVRELTARIIGAALYNNPTAQRSAPLAQIVQTTLNNLESEPDALVRTRLVYVLSSVVASPYNHEGDVHADGLSVRDSHSRSPIGQYALLDGGATLRALFRDSASTTNAFKAKCATFVQDTFANPDIYDNELDFNLRVRNTDELMDKGEINEKSAGWWMDESMAWAVKFQDSLTAHSNSGMTKLDSDARDKIYSALKSIHTQFPSLKVSEPFINWMIGVAKGSRAPSGLKARDIDADEFDDEVLFANMINEDRHVFFGNPNGYRKNMPLDII</sequence>
<evidence type="ECO:0000256" key="5">
    <source>
        <dbReference type="ARBA" id="ARBA00022729"/>
    </source>
</evidence>
<keyword evidence="6" id="KW-0256">Endoplasmic reticulum</keyword>
<evidence type="ECO:0000256" key="7">
    <source>
        <dbReference type="ARBA" id="ARBA00022927"/>
    </source>
</evidence>
<keyword evidence="4" id="KW-0813">Transport</keyword>
<comment type="subunit">
    <text evidence="2">Interacts with KAR2.</text>
</comment>
<dbReference type="AlphaFoldDB" id="A0A1E3PMT0"/>
<organism evidence="9 10">
    <name type="scientific">Nadsonia fulvescens var. elongata DSM 6958</name>
    <dbReference type="NCBI Taxonomy" id="857566"/>
    <lineage>
        <taxon>Eukaryota</taxon>
        <taxon>Fungi</taxon>
        <taxon>Dikarya</taxon>
        <taxon>Ascomycota</taxon>
        <taxon>Saccharomycotina</taxon>
        <taxon>Dipodascomycetes</taxon>
        <taxon>Dipodascales</taxon>
        <taxon>Dipodascales incertae sedis</taxon>
        <taxon>Nadsonia</taxon>
    </lineage>
</organism>
<dbReference type="PANTHER" id="PTHR19316">
    <property type="entry name" value="PROTEIN FOLDING REGULATOR"/>
    <property type="match status" value="1"/>
</dbReference>
<dbReference type="Gene3D" id="1.25.10.10">
    <property type="entry name" value="Leucine-rich Repeat Variant"/>
    <property type="match status" value="1"/>
</dbReference>
<evidence type="ECO:0000313" key="9">
    <source>
        <dbReference type="EMBL" id="ODQ66751.1"/>
    </source>
</evidence>
<dbReference type="Pfam" id="PF16782">
    <property type="entry name" value="SIL1"/>
    <property type="match status" value="2"/>
</dbReference>
<reference evidence="9 10" key="1">
    <citation type="journal article" date="2016" name="Proc. Natl. Acad. Sci. U.S.A.">
        <title>Comparative genomics of biotechnologically important yeasts.</title>
        <authorList>
            <person name="Riley R."/>
            <person name="Haridas S."/>
            <person name="Wolfe K.H."/>
            <person name="Lopes M.R."/>
            <person name="Hittinger C.T."/>
            <person name="Goeker M."/>
            <person name="Salamov A.A."/>
            <person name="Wisecaver J.H."/>
            <person name="Long T.M."/>
            <person name="Calvey C.H."/>
            <person name="Aerts A.L."/>
            <person name="Barry K.W."/>
            <person name="Choi C."/>
            <person name="Clum A."/>
            <person name="Coughlan A.Y."/>
            <person name="Deshpande S."/>
            <person name="Douglass A.P."/>
            <person name="Hanson S.J."/>
            <person name="Klenk H.-P."/>
            <person name="LaButti K.M."/>
            <person name="Lapidus A."/>
            <person name="Lindquist E.A."/>
            <person name="Lipzen A.M."/>
            <person name="Meier-Kolthoff J.P."/>
            <person name="Ohm R.A."/>
            <person name="Otillar R.P."/>
            <person name="Pangilinan J.L."/>
            <person name="Peng Y."/>
            <person name="Rokas A."/>
            <person name="Rosa C.A."/>
            <person name="Scheuner C."/>
            <person name="Sibirny A.A."/>
            <person name="Slot J.C."/>
            <person name="Stielow J.B."/>
            <person name="Sun H."/>
            <person name="Kurtzman C.P."/>
            <person name="Blackwell M."/>
            <person name="Grigoriev I.V."/>
            <person name="Jeffries T.W."/>
        </authorList>
    </citation>
    <scope>NUCLEOTIDE SEQUENCE [LARGE SCALE GENOMIC DNA]</scope>
    <source>
        <strain evidence="9 10">DSM 6958</strain>
    </source>
</reference>
<evidence type="ECO:0000256" key="6">
    <source>
        <dbReference type="ARBA" id="ARBA00022824"/>
    </source>
</evidence>
<comment type="similarity">
    <text evidence="1">Belongs to the SIL1 family.</text>
</comment>